<organism evidence="2 3">
    <name type="scientific">Favolaschia claudopus</name>
    <dbReference type="NCBI Taxonomy" id="2862362"/>
    <lineage>
        <taxon>Eukaryota</taxon>
        <taxon>Fungi</taxon>
        <taxon>Dikarya</taxon>
        <taxon>Basidiomycota</taxon>
        <taxon>Agaricomycotina</taxon>
        <taxon>Agaricomycetes</taxon>
        <taxon>Agaricomycetidae</taxon>
        <taxon>Agaricales</taxon>
        <taxon>Marasmiineae</taxon>
        <taxon>Mycenaceae</taxon>
        <taxon>Favolaschia</taxon>
    </lineage>
</organism>
<sequence length="430" mass="47145">MDTTASRILTVWLSVTPTHARTSTSTAAPISPRWYCRHPPSAASNNGDLLLACPSPSSPPRAPDRKPANQHKERHVHVDGNTTNARRDFGVAYPHCGQVHTVVIYPSFNLLLALFATPAFPIHKSSSKMRSDPAPPAENCCIHPHAAIESAVKEGPAASCTGTAAAEEGQERVASSPLPTRQGELRRCTHSWLSEEGKGTETDDAIDGEVGKGIPALGDEISSAEEQESIVNRSSSPYSPRSIRPSHYKDIVDRHTGYSGVRKMRKKAVCLLLCEPSMMIKRDRAYAPRGIPGVPSHIIQNLTTSSLSVDAWAAQKMTEDVPAPCIETCRTHAVDQPPSSLIEWQLHPWDSDSEKNLATWWSQNVGGVVVMRQEIGEKNIAVVERVEQEHLASIVCYDLMDLMRRAVTLLNLNHHVEIASTYKLCFKPSK</sequence>
<dbReference type="Proteomes" id="UP001362999">
    <property type="component" value="Unassembled WGS sequence"/>
</dbReference>
<evidence type="ECO:0000256" key="1">
    <source>
        <dbReference type="SAM" id="MobiDB-lite"/>
    </source>
</evidence>
<accession>A0AAW0A7U6</accession>
<feature type="compositionally biased region" description="Basic and acidic residues" evidence="1">
    <location>
        <begin position="62"/>
        <end position="71"/>
    </location>
</feature>
<feature type="region of interest" description="Disordered" evidence="1">
    <location>
        <begin position="219"/>
        <end position="245"/>
    </location>
</feature>
<feature type="region of interest" description="Disordered" evidence="1">
    <location>
        <begin position="162"/>
        <end position="186"/>
    </location>
</feature>
<feature type="compositionally biased region" description="Low complexity" evidence="1">
    <location>
        <begin position="233"/>
        <end position="245"/>
    </location>
</feature>
<keyword evidence="3" id="KW-1185">Reference proteome</keyword>
<feature type="region of interest" description="Disordered" evidence="1">
    <location>
        <begin position="47"/>
        <end position="75"/>
    </location>
</feature>
<dbReference type="AlphaFoldDB" id="A0AAW0A7U6"/>
<evidence type="ECO:0000313" key="2">
    <source>
        <dbReference type="EMBL" id="KAK7002303.1"/>
    </source>
</evidence>
<protein>
    <submittedName>
        <fullName evidence="2">Uncharacterized protein</fullName>
    </submittedName>
</protein>
<proteinExistence type="predicted"/>
<dbReference type="EMBL" id="JAWWNJ010000079">
    <property type="protein sequence ID" value="KAK7002303.1"/>
    <property type="molecule type" value="Genomic_DNA"/>
</dbReference>
<name>A0AAW0A7U6_9AGAR</name>
<evidence type="ECO:0000313" key="3">
    <source>
        <dbReference type="Proteomes" id="UP001362999"/>
    </source>
</evidence>
<comment type="caution">
    <text evidence="2">The sequence shown here is derived from an EMBL/GenBank/DDBJ whole genome shotgun (WGS) entry which is preliminary data.</text>
</comment>
<gene>
    <name evidence="2" type="ORF">R3P38DRAFT_2794833</name>
</gene>
<reference evidence="2 3" key="1">
    <citation type="journal article" date="2024" name="J Genomics">
        <title>Draft genome sequencing and assembly of Favolaschia claudopus CIRM-BRFM 2984 isolated from oak limbs.</title>
        <authorList>
            <person name="Navarro D."/>
            <person name="Drula E."/>
            <person name="Chaduli D."/>
            <person name="Cazenave R."/>
            <person name="Ahrendt S."/>
            <person name="Wang J."/>
            <person name="Lipzen A."/>
            <person name="Daum C."/>
            <person name="Barry K."/>
            <person name="Grigoriev I.V."/>
            <person name="Favel A."/>
            <person name="Rosso M.N."/>
            <person name="Martin F."/>
        </authorList>
    </citation>
    <scope>NUCLEOTIDE SEQUENCE [LARGE SCALE GENOMIC DNA]</scope>
    <source>
        <strain evidence="2 3">CIRM-BRFM 2984</strain>
    </source>
</reference>